<name>C5LLQ5_PERM5</name>
<evidence type="ECO:0000313" key="4">
    <source>
        <dbReference type="Proteomes" id="UP000007800"/>
    </source>
</evidence>
<accession>C5LLQ5</accession>
<dbReference type="RefSeq" id="XP_002769559.1">
    <property type="nucleotide sequence ID" value="XM_002769513.1"/>
</dbReference>
<dbReference type="GeneID" id="9055269"/>
<dbReference type="AlphaFoldDB" id="C5LLQ5"/>
<evidence type="ECO:0000256" key="2">
    <source>
        <dbReference type="SAM" id="SignalP"/>
    </source>
</evidence>
<feature type="signal peptide" evidence="2">
    <location>
        <begin position="1"/>
        <end position="20"/>
    </location>
</feature>
<sequence>MTSIIRLFIIGVLFVLNSCALKLTGRGAGRGAGKSPEGKQHLGKTKIGAISELERNGKEHRAKQEQKDKKKDKKSWFSLAFSGNEGDAEKNKEK</sequence>
<reference evidence="3 4" key="1">
    <citation type="submission" date="2008-07" db="EMBL/GenBank/DDBJ databases">
        <authorList>
            <person name="El-Sayed N."/>
            <person name="Caler E."/>
            <person name="Inman J."/>
            <person name="Amedeo P."/>
            <person name="Hass B."/>
            <person name="Wortman J."/>
        </authorList>
    </citation>
    <scope>NUCLEOTIDE SEQUENCE [LARGE SCALE GENOMIC DNA]</scope>
    <source>
        <strain evidence="4">ATCC 50983 / TXsc</strain>
    </source>
</reference>
<proteinExistence type="predicted"/>
<organism evidence="4">
    <name type="scientific">Perkinsus marinus (strain ATCC 50983 / TXsc)</name>
    <dbReference type="NCBI Taxonomy" id="423536"/>
    <lineage>
        <taxon>Eukaryota</taxon>
        <taxon>Sar</taxon>
        <taxon>Alveolata</taxon>
        <taxon>Perkinsozoa</taxon>
        <taxon>Perkinsea</taxon>
        <taxon>Perkinsida</taxon>
        <taxon>Perkinsidae</taxon>
        <taxon>Perkinsus</taxon>
    </lineage>
</organism>
<keyword evidence="4" id="KW-1185">Reference proteome</keyword>
<evidence type="ECO:0000313" key="3">
    <source>
        <dbReference type="EMBL" id="EER02277.1"/>
    </source>
</evidence>
<feature type="region of interest" description="Disordered" evidence="1">
    <location>
        <begin position="50"/>
        <end position="94"/>
    </location>
</feature>
<evidence type="ECO:0000256" key="1">
    <source>
        <dbReference type="SAM" id="MobiDB-lite"/>
    </source>
</evidence>
<feature type="chain" id="PRO_5005668562" evidence="2">
    <location>
        <begin position="21"/>
        <end position="94"/>
    </location>
</feature>
<dbReference type="InParanoid" id="C5LLQ5"/>
<keyword evidence="2" id="KW-0732">Signal</keyword>
<dbReference type="Proteomes" id="UP000007800">
    <property type="component" value="Unassembled WGS sequence"/>
</dbReference>
<dbReference type="OMA" id="PWAKRAY"/>
<dbReference type="EMBL" id="GG683299">
    <property type="protein sequence ID" value="EER02277.1"/>
    <property type="molecule type" value="Genomic_DNA"/>
</dbReference>
<protein>
    <submittedName>
        <fullName evidence="3">Uncharacterized protein</fullName>
    </submittedName>
</protein>
<feature type="region of interest" description="Disordered" evidence="1">
    <location>
        <begin position="26"/>
        <end position="45"/>
    </location>
</feature>
<feature type="compositionally biased region" description="Basic and acidic residues" evidence="1">
    <location>
        <begin position="52"/>
        <end position="69"/>
    </location>
</feature>
<gene>
    <name evidence="3" type="ORF">Pmar_PMAR006600</name>
</gene>